<keyword evidence="3" id="KW-1185">Reference proteome</keyword>
<protein>
    <recommendedName>
        <fullName evidence="1">HTH LytTR-type domain-containing protein</fullName>
    </recommendedName>
</protein>
<comment type="caution">
    <text evidence="2">The sequence shown here is derived from an EMBL/GenBank/DDBJ whole genome shotgun (WGS) entry which is preliminary data.</text>
</comment>
<evidence type="ECO:0000259" key="1">
    <source>
        <dbReference type="PROSITE" id="PS50930"/>
    </source>
</evidence>
<dbReference type="EMBL" id="WUUQ01000001">
    <property type="protein sequence ID" value="MXQ72782.1"/>
    <property type="molecule type" value="Genomic_DNA"/>
</dbReference>
<organism evidence="2 3">
    <name type="scientific">Copranaerobaculum intestinale</name>
    <dbReference type="NCBI Taxonomy" id="2692629"/>
    <lineage>
        <taxon>Bacteria</taxon>
        <taxon>Bacillati</taxon>
        <taxon>Bacillota</taxon>
        <taxon>Erysipelotrichia</taxon>
        <taxon>Erysipelotrichales</taxon>
        <taxon>Erysipelotrichaceae</taxon>
        <taxon>Copranaerobaculum</taxon>
    </lineage>
</organism>
<feature type="domain" description="HTH LytTR-type" evidence="1">
    <location>
        <begin position="60"/>
        <end position="150"/>
    </location>
</feature>
<gene>
    <name evidence="2" type="ORF">GSF08_02320</name>
</gene>
<dbReference type="PROSITE" id="PS50930">
    <property type="entry name" value="HTH_LYTTR"/>
    <property type="match status" value="1"/>
</dbReference>
<evidence type="ECO:0000313" key="3">
    <source>
        <dbReference type="Proteomes" id="UP000434036"/>
    </source>
</evidence>
<dbReference type="GO" id="GO:0003677">
    <property type="term" value="F:DNA binding"/>
    <property type="evidence" value="ECO:0007669"/>
    <property type="project" value="InterPro"/>
</dbReference>
<dbReference type="SMART" id="SM00850">
    <property type="entry name" value="LytTR"/>
    <property type="match status" value="1"/>
</dbReference>
<accession>A0A6N8U3N9</accession>
<dbReference type="AlphaFoldDB" id="A0A6N8U3N9"/>
<proteinExistence type="predicted"/>
<dbReference type="Proteomes" id="UP000434036">
    <property type="component" value="Unassembled WGS sequence"/>
</dbReference>
<sequence length="151" mass="18115">MKFILKEDETLQRGHVRINYHSDDKDITKGIVDRFKLCMNKCILYDVNNPRIEHKVIYVEIYMIELKDNEVLAHTIGGKILKFRKRFNDVKTELSKYYFVQISKTMLVNVQHVAYFETANHYRLKLTMDNGEEFTVNRSFHKKFVEAYEKV</sequence>
<reference evidence="2 3" key="2">
    <citation type="submission" date="2020-01" db="EMBL/GenBank/DDBJ databases">
        <title>Clostridiaceae sp. nov. isolated from the gut of human by culturomics.</title>
        <authorList>
            <person name="Chang Y."/>
        </authorList>
    </citation>
    <scope>NUCLEOTIDE SEQUENCE [LARGE SCALE GENOMIC DNA]</scope>
    <source>
        <strain evidence="2 3">DONG20-135</strain>
    </source>
</reference>
<evidence type="ECO:0000313" key="2">
    <source>
        <dbReference type="EMBL" id="MXQ72782.1"/>
    </source>
</evidence>
<name>A0A6N8U3N9_9FIRM</name>
<dbReference type="Gene3D" id="2.40.50.1020">
    <property type="entry name" value="LytTr DNA-binding domain"/>
    <property type="match status" value="1"/>
</dbReference>
<reference evidence="2 3" key="1">
    <citation type="submission" date="2019-12" db="EMBL/GenBank/DDBJ databases">
        <authorList>
            <person name="Yang R."/>
        </authorList>
    </citation>
    <scope>NUCLEOTIDE SEQUENCE [LARGE SCALE GENOMIC DNA]</scope>
    <source>
        <strain evidence="2 3">DONG20-135</strain>
    </source>
</reference>
<dbReference type="Pfam" id="PF04397">
    <property type="entry name" value="LytTR"/>
    <property type="match status" value="1"/>
</dbReference>
<dbReference type="RefSeq" id="WP_160624263.1">
    <property type="nucleotide sequence ID" value="NZ_WUUQ01000001.1"/>
</dbReference>
<dbReference type="InterPro" id="IPR007492">
    <property type="entry name" value="LytTR_DNA-bd_dom"/>
</dbReference>